<reference evidence="8" key="1">
    <citation type="submission" date="2020-05" db="EMBL/GenBank/DDBJ databases">
        <authorList>
            <person name="Chiriac C."/>
            <person name="Salcher M."/>
            <person name="Ghai R."/>
            <person name="Kavagutti S V."/>
        </authorList>
    </citation>
    <scope>NUCLEOTIDE SEQUENCE</scope>
</reference>
<evidence type="ECO:0000256" key="3">
    <source>
        <dbReference type="ARBA" id="ARBA00022475"/>
    </source>
</evidence>
<dbReference type="PANTHER" id="PTHR34229:SF1">
    <property type="entry name" value="METAL TRANSPORT PROTEIN HI_1621-RELATED"/>
    <property type="match status" value="1"/>
</dbReference>
<evidence type="ECO:0000256" key="7">
    <source>
        <dbReference type="SAM" id="Phobius"/>
    </source>
</evidence>
<dbReference type="EMBL" id="CAEZVG010000029">
    <property type="protein sequence ID" value="CAB4623370.1"/>
    <property type="molecule type" value="Genomic_DNA"/>
</dbReference>
<keyword evidence="4 7" id="KW-0812">Transmembrane</keyword>
<accession>A0A6J6BS74</accession>
<evidence type="ECO:0000313" key="8">
    <source>
        <dbReference type="EMBL" id="CAB4541862.1"/>
    </source>
</evidence>
<evidence type="ECO:0000256" key="4">
    <source>
        <dbReference type="ARBA" id="ARBA00022692"/>
    </source>
</evidence>
<gene>
    <name evidence="8" type="ORF">UFOPK1440_00517</name>
    <name evidence="9" type="ORF">UFOPK1946_00669</name>
</gene>
<feature type="transmembrane region" description="Helical" evidence="7">
    <location>
        <begin position="184"/>
        <end position="203"/>
    </location>
</feature>
<feature type="transmembrane region" description="Helical" evidence="7">
    <location>
        <begin position="40"/>
        <end position="60"/>
    </location>
</feature>
<keyword evidence="2" id="KW-0813">Transport</keyword>
<dbReference type="Gene3D" id="1.10.1760.20">
    <property type="match status" value="1"/>
</dbReference>
<dbReference type="InterPro" id="IPR002751">
    <property type="entry name" value="CbiM/NikMN"/>
</dbReference>
<feature type="transmembrane region" description="Helical" evidence="7">
    <location>
        <begin position="7"/>
        <end position="28"/>
    </location>
</feature>
<name>A0A6J6BS74_9ZZZZ</name>
<keyword evidence="6 7" id="KW-0472">Membrane</keyword>
<dbReference type="PANTHER" id="PTHR34229">
    <property type="entry name" value="METAL TRANSPORT PROTEIN HI_1621-RELATED"/>
    <property type="match status" value="1"/>
</dbReference>
<dbReference type="Pfam" id="PF01891">
    <property type="entry name" value="CbiM"/>
    <property type="match status" value="1"/>
</dbReference>
<dbReference type="GO" id="GO:0005886">
    <property type="term" value="C:plasma membrane"/>
    <property type="evidence" value="ECO:0007669"/>
    <property type="project" value="UniProtKB-SubCell"/>
</dbReference>
<feature type="transmembrane region" description="Helical" evidence="7">
    <location>
        <begin position="105"/>
        <end position="127"/>
    </location>
</feature>
<evidence type="ECO:0000256" key="2">
    <source>
        <dbReference type="ARBA" id="ARBA00022448"/>
    </source>
</evidence>
<evidence type="ECO:0000256" key="1">
    <source>
        <dbReference type="ARBA" id="ARBA00004651"/>
    </source>
</evidence>
<comment type="subcellular location">
    <subcellularLocation>
        <location evidence="1">Cell membrane</location>
        <topology evidence="1">Multi-pass membrane protein</topology>
    </subcellularLocation>
</comment>
<evidence type="ECO:0000313" key="9">
    <source>
        <dbReference type="EMBL" id="CAB4623370.1"/>
    </source>
</evidence>
<dbReference type="EMBL" id="CAEZSP010000018">
    <property type="protein sequence ID" value="CAB4541862.1"/>
    <property type="molecule type" value="Genomic_DNA"/>
</dbReference>
<keyword evidence="5 7" id="KW-1133">Transmembrane helix</keyword>
<organism evidence="8">
    <name type="scientific">freshwater metagenome</name>
    <dbReference type="NCBI Taxonomy" id="449393"/>
    <lineage>
        <taxon>unclassified sequences</taxon>
        <taxon>metagenomes</taxon>
        <taxon>ecological metagenomes</taxon>
    </lineage>
</organism>
<dbReference type="AlphaFoldDB" id="A0A6J6BS74"/>
<proteinExistence type="predicted"/>
<sequence>MHIPDGFIDLPTSATFGAIAAAGIALSLKGARESLDEKSAPLAGLTATFIFAVQMLNFPVAAGTSGHLIGGALAAILVGPYVATLALSVVLIMQAFLFADGGLSALGLSIFNMSLLGVWVGYGAFLTARKVLPKQKTSIPVAAAVGAFISVPVAAIGFVGQYAIGGTATYSVTTVLAGMVGTHLLIGIGEAVITSLAVSAVIASRPDLVYGWKPTTSNLEIRKA</sequence>
<feature type="transmembrane region" description="Helical" evidence="7">
    <location>
        <begin position="72"/>
        <end position="99"/>
    </location>
</feature>
<protein>
    <submittedName>
        <fullName evidence="8">Unannotated protein</fullName>
    </submittedName>
</protein>
<evidence type="ECO:0000256" key="5">
    <source>
        <dbReference type="ARBA" id="ARBA00022989"/>
    </source>
</evidence>
<evidence type="ECO:0000256" key="6">
    <source>
        <dbReference type="ARBA" id="ARBA00023136"/>
    </source>
</evidence>
<dbReference type="GO" id="GO:0000041">
    <property type="term" value="P:transition metal ion transport"/>
    <property type="evidence" value="ECO:0007669"/>
    <property type="project" value="InterPro"/>
</dbReference>
<feature type="transmembrane region" description="Helical" evidence="7">
    <location>
        <begin position="139"/>
        <end position="164"/>
    </location>
</feature>
<keyword evidence="3" id="KW-1003">Cell membrane</keyword>